<dbReference type="RefSeq" id="WP_189825724.1">
    <property type="nucleotide sequence ID" value="NZ_BMVC01000012.1"/>
</dbReference>
<dbReference type="AlphaFoldDB" id="A0A918X2T3"/>
<feature type="transmembrane region" description="Helical" evidence="1">
    <location>
        <begin position="68"/>
        <end position="86"/>
    </location>
</feature>
<dbReference type="Proteomes" id="UP000638353">
    <property type="component" value="Unassembled WGS sequence"/>
</dbReference>
<evidence type="ECO:0000313" key="3">
    <source>
        <dbReference type="Proteomes" id="UP000638353"/>
    </source>
</evidence>
<evidence type="ECO:0000313" key="2">
    <source>
        <dbReference type="EMBL" id="GHD06137.1"/>
    </source>
</evidence>
<organism evidence="2 3">
    <name type="scientific">Streptomyces finlayi</name>
    <dbReference type="NCBI Taxonomy" id="67296"/>
    <lineage>
        <taxon>Bacteria</taxon>
        <taxon>Bacillati</taxon>
        <taxon>Actinomycetota</taxon>
        <taxon>Actinomycetes</taxon>
        <taxon>Kitasatosporales</taxon>
        <taxon>Streptomycetaceae</taxon>
        <taxon>Streptomyces</taxon>
    </lineage>
</organism>
<proteinExistence type="predicted"/>
<evidence type="ECO:0000256" key="1">
    <source>
        <dbReference type="SAM" id="Phobius"/>
    </source>
</evidence>
<keyword evidence="1" id="KW-0472">Membrane</keyword>
<protein>
    <submittedName>
        <fullName evidence="2">Uncharacterized protein</fullName>
    </submittedName>
</protein>
<feature type="transmembrane region" description="Helical" evidence="1">
    <location>
        <begin position="42"/>
        <end position="61"/>
    </location>
</feature>
<keyword evidence="1" id="KW-1133">Transmembrane helix</keyword>
<gene>
    <name evidence="2" type="ORF">GCM10010334_57600</name>
</gene>
<keyword evidence="1" id="KW-0812">Transmembrane</keyword>
<accession>A0A918X2T3</accession>
<comment type="caution">
    <text evidence="2">The sequence shown here is derived from an EMBL/GenBank/DDBJ whole genome shotgun (WGS) entry which is preliminary data.</text>
</comment>
<feature type="transmembrane region" description="Helical" evidence="1">
    <location>
        <begin position="16"/>
        <end position="36"/>
    </location>
</feature>
<sequence>MEETNDQKQAKRTDTVWGFVTLPLLAAWITFHLLPHNTAPGWILYATGAAGTVLAHGWFALRRISPGVGGVVVPLLHVLLGALFWLTRT</sequence>
<reference evidence="2" key="1">
    <citation type="journal article" date="2014" name="Int. J. Syst. Evol. Microbiol.">
        <title>Complete genome sequence of Corynebacterium casei LMG S-19264T (=DSM 44701T), isolated from a smear-ripened cheese.</title>
        <authorList>
            <consortium name="US DOE Joint Genome Institute (JGI-PGF)"/>
            <person name="Walter F."/>
            <person name="Albersmeier A."/>
            <person name="Kalinowski J."/>
            <person name="Ruckert C."/>
        </authorList>
    </citation>
    <scope>NUCLEOTIDE SEQUENCE</scope>
    <source>
        <strain evidence="2">JCM 4637</strain>
    </source>
</reference>
<dbReference type="EMBL" id="BMVC01000012">
    <property type="protein sequence ID" value="GHD06137.1"/>
    <property type="molecule type" value="Genomic_DNA"/>
</dbReference>
<name>A0A918X2T3_9ACTN</name>
<reference evidence="2" key="2">
    <citation type="submission" date="2020-09" db="EMBL/GenBank/DDBJ databases">
        <authorList>
            <person name="Sun Q."/>
            <person name="Ohkuma M."/>
        </authorList>
    </citation>
    <scope>NUCLEOTIDE SEQUENCE</scope>
    <source>
        <strain evidence="2">JCM 4637</strain>
    </source>
</reference>